<evidence type="ECO:0000256" key="2">
    <source>
        <dbReference type="ARBA" id="ARBA00010524"/>
    </source>
</evidence>
<evidence type="ECO:0000256" key="9">
    <source>
        <dbReference type="ARBA" id="ARBA00023315"/>
    </source>
</evidence>
<evidence type="ECO:0000256" key="6">
    <source>
        <dbReference type="ARBA" id="ARBA00023098"/>
    </source>
</evidence>
<gene>
    <name evidence="15" type="ORF">K402DRAFT_310772</name>
</gene>
<evidence type="ECO:0000256" key="13">
    <source>
        <dbReference type="SAM" id="MobiDB-lite"/>
    </source>
</evidence>
<dbReference type="GO" id="GO:0047184">
    <property type="term" value="F:1-acylglycerophosphocholine O-acyltransferase activity"/>
    <property type="evidence" value="ECO:0007669"/>
    <property type="project" value="TreeGrafter"/>
</dbReference>
<keyword evidence="9" id="KW-0012">Acyltransferase</keyword>
<feature type="non-terminal residue" evidence="15">
    <location>
        <position position="383"/>
    </location>
</feature>
<evidence type="ECO:0000256" key="5">
    <source>
        <dbReference type="ARBA" id="ARBA00022792"/>
    </source>
</evidence>
<proteinExistence type="inferred from homology"/>
<dbReference type="AlphaFoldDB" id="A0A6G1H3U3"/>
<dbReference type="Proteomes" id="UP000800041">
    <property type="component" value="Unassembled WGS sequence"/>
</dbReference>
<dbReference type="PRINTS" id="PR00979">
    <property type="entry name" value="TAFAZZIN"/>
</dbReference>
<dbReference type="PANTHER" id="PTHR12497:SF0">
    <property type="entry name" value="TAFAZZIN"/>
    <property type="match status" value="1"/>
</dbReference>
<dbReference type="GO" id="GO:0005741">
    <property type="term" value="C:mitochondrial outer membrane"/>
    <property type="evidence" value="ECO:0007669"/>
    <property type="project" value="UniProtKB-SubCell"/>
</dbReference>
<keyword evidence="4" id="KW-1000">Mitochondrion outer membrane</keyword>
<keyword evidence="6" id="KW-0443">Lipid metabolism</keyword>
<keyword evidence="8" id="KW-0472">Membrane</keyword>
<protein>
    <recommendedName>
        <fullName evidence="12">Tafazzin family protein</fullName>
    </recommendedName>
</protein>
<evidence type="ECO:0000256" key="12">
    <source>
        <dbReference type="RuleBase" id="RU365062"/>
    </source>
</evidence>
<evidence type="ECO:0000256" key="1">
    <source>
        <dbReference type="ARBA" id="ARBA00004137"/>
    </source>
</evidence>
<dbReference type="InterPro" id="IPR002123">
    <property type="entry name" value="Plipid/glycerol_acylTrfase"/>
</dbReference>
<evidence type="ECO:0000256" key="4">
    <source>
        <dbReference type="ARBA" id="ARBA00022787"/>
    </source>
</evidence>
<evidence type="ECO:0000256" key="10">
    <source>
        <dbReference type="ARBA" id="ARBA00024323"/>
    </source>
</evidence>
<organism evidence="15 16">
    <name type="scientific">Aulographum hederae CBS 113979</name>
    <dbReference type="NCBI Taxonomy" id="1176131"/>
    <lineage>
        <taxon>Eukaryota</taxon>
        <taxon>Fungi</taxon>
        <taxon>Dikarya</taxon>
        <taxon>Ascomycota</taxon>
        <taxon>Pezizomycotina</taxon>
        <taxon>Dothideomycetes</taxon>
        <taxon>Pleosporomycetidae</taxon>
        <taxon>Aulographales</taxon>
        <taxon>Aulographaceae</taxon>
    </lineage>
</organism>
<comment type="catalytic activity">
    <reaction evidence="11">
        <text>1'-[1,2-diacyl-sn-glycero-3-phospho],3'-[1-acyl-sn-glycero-3-phospho]-glycerol + a 1,2-diacyl-sn-glycero-3-phosphocholine = a cardiolipin + a 1-acyl-sn-glycero-3-phosphocholine</text>
        <dbReference type="Rhea" id="RHEA:33731"/>
        <dbReference type="ChEBI" id="CHEBI:57643"/>
        <dbReference type="ChEBI" id="CHEBI:58168"/>
        <dbReference type="ChEBI" id="CHEBI:62237"/>
        <dbReference type="ChEBI" id="CHEBI:64743"/>
    </reaction>
    <physiologicalReaction direction="left-to-right" evidence="11">
        <dbReference type="Rhea" id="RHEA:33732"/>
    </physiologicalReaction>
    <physiologicalReaction direction="right-to-left" evidence="11">
        <dbReference type="Rhea" id="RHEA:33733"/>
    </physiologicalReaction>
</comment>
<dbReference type="PANTHER" id="PTHR12497">
    <property type="entry name" value="TAZ PROTEIN TAFAZZIN"/>
    <property type="match status" value="1"/>
</dbReference>
<feature type="compositionally biased region" description="Basic and acidic residues" evidence="13">
    <location>
        <begin position="353"/>
        <end position="364"/>
    </location>
</feature>
<dbReference type="SMART" id="SM00563">
    <property type="entry name" value="PlsC"/>
    <property type="match status" value="1"/>
</dbReference>
<evidence type="ECO:0000256" key="11">
    <source>
        <dbReference type="ARBA" id="ARBA00047906"/>
    </source>
</evidence>
<evidence type="ECO:0000256" key="8">
    <source>
        <dbReference type="ARBA" id="ARBA00023136"/>
    </source>
</evidence>
<dbReference type="GO" id="GO:0007007">
    <property type="term" value="P:inner mitochondrial membrane organization"/>
    <property type="evidence" value="ECO:0007669"/>
    <property type="project" value="TreeGrafter"/>
</dbReference>
<feature type="compositionally biased region" description="Basic and acidic residues" evidence="13">
    <location>
        <begin position="372"/>
        <end position="383"/>
    </location>
</feature>
<keyword evidence="5" id="KW-0999">Mitochondrion inner membrane</keyword>
<dbReference type="InterPro" id="IPR000872">
    <property type="entry name" value="Tafazzin"/>
</dbReference>
<feature type="region of interest" description="Disordered" evidence="13">
    <location>
        <begin position="353"/>
        <end position="383"/>
    </location>
</feature>
<dbReference type="OrthoDB" id="193467at2759"/>
<evidence type="ECO:0000259" key="14">
    <source>
        <dbReference type="SMART" id="SM00563"/>
    </source>
</evidence>
<evidence type="ECO:0000256" key="3">
    <source>
        <dbReference type="ARBA" id="ARBA00022679"/>
    </source>
</evidence>
<comment type="similarity">
    <text evidence="2 12">Belongs to the taffazin family.</text>
</comment>
<keyword evidence="16" id="KW-1185">Reference proteome</keyword>
<evidence type="ECO:0000256" key="7">
    <source>
        <dbReference type="ARBA" id="ARBA00023128"/>
    </source>
</evidence>
<reference evidence="15" key="1">
    <citation type="journal article" date="2020" name="Stud. Mycol.">
        <title>101 Dothideomycetes genomes: a test case for predicting lifestyles and emergence of pathogens.</title>
        <authorList>
            <person name="Haridas S."/>
            <person name="Albert R."/>
            <person name="Binder M."/>
            <person name="Bloem J."/>
            <person name="Labutti K."/>
            <person name="Salamov A."/>
            <person name="Andreopoulos B."/>
            <person name="Baker S."/>
            <person name="Barry K."/>
            <person name="Bills G."/>
            <person name="Bluhm B."/>
            <person name="Cannon C."/>
            <person name="Castanera R."/>
            <person name="Culley D."/>
            <person name="Daum C."/>
            <person name="Ezra D."/>
            <person name="Gonzalez J."/>
            <person name="Henrissat B."/>
            <person name="Kuo A."/>
            <person name="Liang C."/>
            <person name="Lipzen A."/>
            <person name="Lutzoni F."/>
            <person name="Magnuson J."/>
            <person name="Mondo S."/>
            <person name="Nolan M."/>
            <person name="Ohm R."/>
            <person name="Pangilinan J."/>
            <person name="Park H.-J."/>
            <person name="Ramirez L."/>
            <person name="Alfaro M."/>
            <person name="Sun H."/>
            <person name="Tritt A."/>
            <person name="Yoshinaga Y."/>
            <person name="Zwiers L.-H."/>
            <person name="Turgeon B."/>
            <person name="Goodwin S."/>
            <person name="Spatafora J."/>
            <person name="Crous P."/>
            <person name="Grigoriev I."/>
        </authorList>
    </citation>
    <scope>NUCLEOTIDE SEQUENCE</scope>
    <source>
        <strain evidence="15">CBS 113979</strain>
    </source>
</reference>
<dbReference type="SUPFAM" id="SSF69593">
    <property type="entry name" value="Glycerol-3-phosphate (1)-acyltransferase"/>
    <property type="match status" value="1"/>
</dbReference>
<accession>A0A6G1H3U3</accession>
<feature type="region of interest" description="Disordered" evidence="13">
    <location>
        <begin position="153"/>
        <end position="173"/>
    </location>
</feature>
<comment type="subcellular location">
    <subcellularLocation>
        <location evidence="1">Mitochondrion inner membrane</location>
        <topology evidence="1">Peripheral membrane protein</topology>
        <orientation evidence="1">Intermembrane side</orientation>
    </subcellularLocation>
    <subcellularLocation>
        <location evidence="10">Mitochondrion outer membrane</location>
        <topology evidence="10">Peripheral membrane protein</topology>
        <orientation evidence="10">Intermembrane side</orientation>
    </subcellularLocation>
</comment>
<feature type="domain" description="Phospholipid/glycerol acyltransferase" evidence="14">
    <location>
        <begin position="64"/>
        <end position="253"/>
    </location>
</feature>
<dbReference type="GO" id="GO:0035965">
    <property type="term" value="P:cardiolipin acyl-chain remodeling"/>
    <property type="evidence" value="ECO:0007669"/>
    <property type="project" value="TreeGrafter"/>
</dbReference>
<dbReference type="EMBL" id="ML977150">
    <property type="protein sequence ID" value="KAF1987886.1"/>
    <property type="molecule type" value="Genomic_DNA"/>
</dbReference>
<name>A0A6G1H3U3_9PEZI</name>
<evidence type="ECO:0000313" key="15">
    <source>
        <dbReference type="EMBL" id="KAF1987886.1"/>
    </source>
</evidence>
<dbReference type="GO" id="GO:0005743">
    <property type="term" value="C:mitochondrial inner membrane"/>
    <property type="evidence" value="ECO:0007669"/>
    <property type="project" value="UniProtKB-SubCell"/>
</dbReference>
<evidence type="ECO:0000313" key="16">
    <source>
        <dbReference type="Proteomes" id="UP000800041"/>
    </source>
</evidence>
<keyword evidence="7" id="KW-0496">Mitochondrion</keyword>
<keyword evidence="3" id="KW-0808">Transferase</keyword>
<sequence>MQSEGQPVSPGLQWRVGSAAVMGMTGILSRSFVQLCSYTEVVGLDRFLKLLDERRDIEGRERGLVTVSNHLSVVDDPAIWGVLPFSYIFNPDHLRWSLGSHDICYANSWSAEFFTFGQTLPTHRLKHSPHGGLFQPTMTQAIRLLSRGPFAHARTNPSPAPSEQVLPASSASPRDLADPFSSAHLTYSTTGLDVHPAPSAYLTRRHAWVHIFPEGMIHQTPDKTMRYFKWGVSRLILESDPCPDVVPIWIEGFDQVMHESRGWPRPFPRLGKKISVTFGEKLDVERVFGDLRRAWKKLYTREEAALLEKSGKGERMEVGELTPTLKYGAEAVELRMACTMRVREEILKLRKARGYGDEDPKQGRVETWLQEGDGREGKKEDGS</sequence>